<organism evidence="7 8">
    <name type="scientific">Curvularia clavata</name>
    <dbReference type="NCBI Taxonomy" id="95742"/>
    <lineage>
        <taxon>Eukaryota</taxon>
        <taxon>Fungi</taxon>
        <taxon>Dikarya</taxon>
        <taxon>Ascomycota</taxon>
        <taxon>Pezizomycotina</taxon>
        <taxon>Dothideomycetes</taxon>
        <taxon>Pleosporomycetidae</taxon>
        <taxon>Pleosporales</taxon>
        <taxon>Pleosporineae</taxon>
        <taxon>Pleosporaceae</taxon>
        <taxon>Curvularia</taxon>
    </lineage>
</organism>
<name>A0A9Q8Z6A3_CURCL</name>
<dbReference type="GO" id="GO:0005634">
    <property type="term" value="C:nucleus"/>
    <property type="evidence" value="ECO:0007669"/>
    <property type="project" value="TreeGrafter"/>
</dbReference>
<evidence type="ECO:0000259" key="3">
    <source>
        <dbReference type="Pfam" id="PF05603"/>
    </source>
</evidence>
<keyword evidence="8" id="KW-1185">Reference proteome</keyword>
<evidence type="ECO:0000256" key="1">
    <source>
        <dbReference type="ARBA" id="ARBA00006623"/>
    </source>
</evidence>
<dbReference type="OrthoDB" id="3647246at2759"/>
<feature type="domain" description="Hikeshi-like C-terminal" evidence="4">
    <location>
        <begin position="1094"/>
        <end position="1144"/>
    </location>
</feature>
<dbReference type="InterPro" id="IPR055528">
    <property type="entry name" value="DUF7102"/>
</dbReference>
<protein>
    <submittedName>
        <fullName evidence="7">Aspergillopepsin a</fullName>
    </submittedName>
</protein>
<dbReference type="InterPro" id="IPR031318">
    <property type="entry name" value="OPI10"/>
</dbReference>
<evidence type="ECO:0000313" key="7">
    <source>
        <dbReference type="EMBL" id="USP75935.1"/>
    </source>
</evidence>
<evidence type="ECO:0000259" key="5">
    <source>
        <dbReference type="Pfam" id="PF23394"/>
    </source>
</evidence>
<feature type="domain" description="Hikeshi-like N-terminal" evidence="3">
    <location>
        <begin position="935"/>
        <end position="1069"/>
    </location>
</feature>
<dbReference type="AlphaFoldDB" id="A0A9Q8Z6A3"/>
<dbReference type="EMBL" id="CP089275">
    <property type="protein sequence ID" value="USP75935.1"/>
    <property type="molecule type" value="Genomic_DNA"/>
</dbReference>
<dbReference type="GO" id="GO:0005829">
    <property type="term" value="C:cytosol"/>
    <property type="evidence" value="ECO:0007669"/>
    <property type="project" value="TreeGrafter"/>
</dbReference>
<dbReference type="PANTHER" id="PTHR12925:SF0">
    <property type="entry name" value="PROTEIN HIKESHI"/>
    <property type="match status" value="1"/>
</dbReference>
<dbReference type="VEuPathDB" id="FungiDB:yc1106_03209"/>
<proteinExistence type="inferred from homology"/>
<reference evidence="7" key="1">
    <citation type="submission" date="2021-12" db="EMBL/GenBank/DDBJ databases">
        <title>Curvularia clavata genome.</title>
        <authorList>
            <person name="Cao Y."/>
        </authorList>
    </citation>
    <scope>NUCLEOTIDE SEQUENCE</scope>
    <source>
        <strain evidence="7">Yc1106</strain>
    </source>
</reference>
<evidence type="ECO:0000259" key="4">
    <source>
        <dbReference type="Pfam" id="PF21057"/>
    </source>
</evidence>
<dbReference type="InterPro" id="IPR008493">
    <property type="entry name" value="Hikeshi-like_N"/>
</dbReference>
<feature type="domain" description="SAM-like" evidence="6">
    <location>
        <begin position="850"/>
        <end position="879"/>
    </location>
</feature>
<dbReference type="GO" id="GO:0006606">
    <property type="term" value="P:protein import into nucleus"/>
    <property type="evidence" value="ECO:0007669"/>
    <property type="project" value="TreeGrafter"/>
</dbReference>
<comment type="similarity">
    <text evidence="1">Belongs to the OPI10 family.</text>
</comment>
<dbReference type="Pfam" id="PF05603">
    <property type="entry name" value="Hikeshi-like_N"/>
    <property type="match status" value="1"/>
</dbReference>
<dbReference type="PANTHER" id="PTHR12925">
    <property type="entry name" value="HIKESHI FAMILY MEMBER"/>
    <property type="match status" value="1"/>
</dbReference>
<evidence type="ECO:0000256" key="2">
    <source>
        <dbReference type="SAM" id="MobiDB-lite"/>
    </source>
</evidence>
<dbReference type="Pfam" id="PF23394">
    <property type="entry name" value="DUF7102"/>
    <property type="match status" value="1"/>
</dbReference>
<dbReference type="GO" id="GO:0061608">
    <property type="term" value="F:nuclear import signal receptor activity"/>
    <property type="evidence" value="ECO:0007669"/>
    <property type="project" value="TreeGrafter"/>
</dbReference>
<dbReference type="InterPro" id="IPR048364">
    <property type="entry name" value="Hikeshi-like_C"/>
</dbReference>
<feature type="region of interest" description="Disordered" evidence="2">
    <location>
        <begin position="539"/>
        <end position="561"/>
    </location>
</feature>
<dbReference type="InterPro" id="IPR057559">
    <property type="entry name" value="SAM_6"/>
</dbReference>
<accession>A0A9Q8Z6A3</accession>
<sequence length="1148" mass="126808">MDAQFDLSLESEEDEPSPLEYAREQGLCIDYTTEPVTFMNVDTQWDSALDESPCESLSSSIADAISALTRERLAVSRETALLLKAVYNLREPSPVDHSESDRRIWILGRQQELPVLQSDHDLDLLSFGSVASPNFENIGLAIETVDKENDEGFEWPVKYLTYPTQCDGKLKAEKLTVSKNALLYLQEAVHNVYVSEDGEALKAENLMKKTDLLIRPITPPLLPLSPLPVPYIPSSPANNLPLASDSGDSVCVEALDLQNEIMAADSLMRKESDSSDSMLPDVIQPPSFSPLSAACAVVSPKRRVEDLRVEGPLTPPIFSTSPMKKLKSVCFATTADEYISYKPWGQDKASDDDVTSDELELLTGIKPLAEKVRNLVKDERLSGADTTARVDVPNLDFTLPVVPWFEYSQRTRGRQNPNETELEAQTQFLRRIKREDLKSVASWHEMSIPEREMQWSFWTTKISALKLKETLHGESEMKKFVDEVKPGVIATSSAQVWKREGLRILDEDEEDEIEPELNEDSEDMEALVRKRKLEIEEETAEKQNKRKGAHHPSGESLPKKTLDVHCQMSYERSLPSECMQAAKKHGNEVMFSGFSATSALHRFLQTRGKAVGFTKPEIVEKSAWSNRTRPVGPPDCWDANRPVEHPQHKFREGSCRGEDETIPTRPLPSFPDVPIDLKPCSFIISSKFLQHRNLFRQIEQLFPSADMVYRDYTLPHSPANEADIIVSPSTGLITFSLQQAKQRALPGQPEKSLIKERMVSLQSRCERLIVMISEHLSRDMEELGSSRPEDPRDKEALKAIEAFAAQLEGEVIVRYIPGGEKALARSMVIEMGKYGLPHGSADLGDIKPLAQETTHEVFLRRAGLNPFAAQAIVALLKKPVVLEVPPCPISPFLIEPKTVAAKGLCRFLPDCHTRGFWDLIASYVAFEMSSPVGIIISGRPVITEPSSVISPTQSAFQIPSQPSFSHIVVFLLPGVTLPDGTAAAVYAQLPGTTDFKLLGAIANEKPSAIFKINTKAGGPVGGGIGSDDAMVDEGVSMEATNGNNAPLALGISLEPAQQVAAAIEQNKAQSAAASATTGTIQGNELVTRGQKSVETKVLAQRIIKNCYDFLTSWGTGDTVPLKAFQAWWTKFEGKLERDPGFLERGDGG</sequence>
<dbReference type="Pfam" id="PF21057">
    <property type="entry name" value="Hikeshi-like_C"/>
    <property type="match status" value="1"/>
</dbReference>
<gene>
    <name evidence="7" type="ORF">yc1106_03209</name>
</gene>
<dbReference type="Pfam" id="PF23395">
    <property type="entry name" value="SAM_6"/>
    <property type="match status" value="1"/>
</dbReference>
<evidence type="ECO:0000259" key="6">
    <source>
        <dbReference type="Pfam" id="PF23395"/>
    </source>
</evidence>
<dbReference type="Proteomes" id="UP001056012">
    <property type="component" value="Chromosome 2"/>
</dbReference>
<evidence type="ECO:0000313" key="8">
    <source>
        <dbReference type="Proteomes" id="UP001056012"/>
    </source>
</evidence>
<feature type="domain" description="DUF7102" evidence="5">
    <location>
        <begin position="681"/>
        <end position="836"/>
    </location>
</feature>